<dbReference type="InterPro" id="IPR003646">
    <property type="entry name" value="SH3-like_bac-type"/>
</dbReference>
<keyword evidence="3 8" id="KW-0732">Signal</keyword>
<reference evidence="10 11" key="1">
    <citation type="submission" date="2017-10" db="EMBL/GenBank/DDBJ databases">
        <title>Nyctiphanis sp. nov., isolated from the stomach of the euphausiid Nyctiphanes simplex (Hansen, 1911) in the Gulf of California.</title>
        <authorList>
            <person name="Gomez-Gil B."/>
            <person name="Aguilar-Mendez M."/>
            <person name="Lopez-Cortes A."/>
            <person name="Gomez-Gutierrez J."/>
            <person name="Roque A."/>
            <person name="Lang E."/>
            <person name="Gonzalez-Castillo A."/>
        </authorList>
    </citation>
    <scope>NUCLEOTIDE SEQUENCE [LARGE SCALE GENOMIC DNA]</scope>
    <source>
        <strain evidence="10 11">CAIM 600</strain>
    </source>
</reference>
<feature type="transmembrane region" description="Helical" evidence="7">
    <location>
        <begin position="170"/>
        <end position="192"/>
    </location>
</feature>
<evidence type="ECO:0000256" key="4">
    <source>
        <dbReference type="ARBA" id="ARBA00022989"/>
    </source>
</evidence>
<sequence length="203" mass="22504">MKQFFSALALVMLLLAPSAFAKSQYISEDLFTYMHSGPGTKYRIIGSVDAGEAVTVIDGKQDGYMQVIDSRGRKGWISGKYISDKPGLKVRLPAMEKELKTLKAALNSAQQDADTKQKGLVESLSQRSTQLKELQSSNSALNQKLIDAESEIRELRAKIDTQKDDLLMRYFMYGGIVAGIGLLFGLVLPHLIPKKKQHPRGWA</sequence>
<dbReference type="PROSITE" id="PS51781">
    <property type="entry name" value="SH3B"/>
    <property type="match status" value="1"/>
</dbReference>
<dbReference type="Proteomes" id="UP000290287">
    <property type="component" value="Unassembled WGS sequence"/>
</dbReference>
<dbReference type="Pfam" id="PF08239">
    <property type="entry name" value="SH3_3"/>
    <property type="match status" value="1"/>
</dbReference>
<comment type="caution">
    <text evidence="10">The sequence shown here is derived from an EMBL/GenBank/DDBJ whole genome shotgun (WGS) entry which is preliminary data.</text>
</comment>
<keyword evidence="2 7" id="KW-0812">Transmembrane</keyword>
<evidence type="ECO:0000313" key="10">
    <source>
        <dbReference type="EMBL" id="RXJ70507.1"/>
    </source>
</evidence>
<dbReference type="NCBIfam" id="TIGR04211">
    <property type="entry name" value="SH3_and_anchor"/>
    <property type="match status" value="1"/>
</dbReference>
<feature type="chain" id="PRO_5020590997" evidence="8">
    <location>
        <begin position="22"/>
        <end position="203"/>
    </location>
</feature>
<name>A0A4Q0YIH6_9GAMM</name>
<organism evidence="10 11">
    <name type="scientific">Veronia nyctiphanis</name>
    <dbReference type="NCBI Taxonomy" id="1278244"/>
    <lineage>
        <taxon>Bacteria</taxon>
        <taxon>Pseudomonadati</taxon>
        <taxon>Pseudomonadota</taxon>
        <taxon>Gammaproteobacteria</taxon>
        <taxon>Vibrionales</taxon>
        <taxon>Vibrionaceae</taxon>
        <taxon>Veronia</taxon>
    </lineage>
</organism>
<dbReference type="SMART" id="SM00287">
    <property type="entry name" value="SH3b"/>
    <property type="match status" value="1"/>
</dbReference>
<evidence type="ECO:0000256" key="3">
    <source>
        <dbReference type="ARBA" id="ARBA00022729"/>
    </source>
</evidence>
<dbReference type="Gene3D" id="2.30.30.40">
    <property type="entry name" value="SH3 Domains"/>
    <property type="match status" value="1"/>
</dbReference>
<evidence type="ECO:0000256" key="5">
    <source>
        <dbReference type="ARBA" id="ARBA00023136"/>
    </source>
</evidence>
<keyword evidence="6" id="KW-0175">Coiled coil</keyword>
<feature type="domain" description="SH3b" evidence="9">
    <location>
        <begin position="21"/>
        <end position="86"/>
    </location>
</feature>
<gene>
    <name evidence="10" type="ORF">CS022_23120</name>
</gene>
<keyword evidence="5 7" id="KW-0472">Membrane</keyword>
<keyword evidence="4 7" id="KW-1133">Transmembrane helix</keyword>
<accession>A0A4Q0YIH6</accession>
<keyword evidence="11" id="KW-1185">Reference proteome</keyword>
<evidence type="ECO:0000256" key="2">
    <source>
        <dbReference type="ARBA" id="ARBA00022692"/>
    </source>
</evidence>
<comment type="subcellular location">
    <subcellularLocation>
        <location evidence="1">Membrane</location>
        <topology evidence="1">Single-pass membrane protein</topology>
    </subcellularLocation>
</comment>
<dbReference type="InterPro" id="IPR016476">
    <property type="entry name" value="SH3_dom_pro"/>
</dbReference>
<evidence type="ECO:0000256" key="7">
    <source>
        <dbReference type="SAM" id="Phobius"/>
    </source>
</evidence>
<dbReference type="PIRSF" id="PIRSF006158">
    <property type="entry name" value="UCP006158_SH3"/>
    <property type="match status" value="1"/>
</dbReference>
<dbReference type="AlphaFoldDB" id="A0A4Q0YIH6"/>
<proteinExistence type="predicted"/>
<feature type="coiled-coil region" evidence="6">
    <location>
        <begin position="92"/>
        <end position="165"/>
    </location>
</feature>
<evidence type="ECO:0000256" key="8">
    <source>
        <dbReference type="SAM" id="SignalP"/>
    </source>
</evidence>
<feature type="signal peptide" evidence="8">
    <location>
        <begin position="1"/>
        <end position="21"/>
    </location>
</feature>
<dbReference type="OrthoDB" id="9790951at2"/>
<evidence type="ECO:0000256" key="1">
    <source>
        <dbReference type="ARBA" id="ARBA00004167"/>
    </source>
</evidence>
<evidence type="ECO:0000313" key="11">
    <source>
        <dbReference type="Proteomes" id="UP000290287"/>
    </source>
</evidence>
<dbReference type="RefSeq" id="WP_129124221.1">
    <property type="nucleotide sequence ID" value="NZ_PEIB01000048.1"/>
</dbReference>
<evidence type="ECO:0000256" key="6">
    <source>
        <dbReference type="SAM" id="Coils"/>
    </source>
</evidence>
<dbReference type="EMBL" id="PEIB01000048">
    <property type="protein sequence ID" value="RXJ70507.1"/>
    <property type="molecule type" value="Genomic_DNA"/>
</dbReference>
<dbReference type="GO" id="GO:0016020">
    <property type="term" value="C:membrane"/>
    <property type="evidence" value="ECO:0007669"/>
    <property type="project" value="UniProtKB-SubCell"/>
</dbReference>
<evidence type="ECO:0000259" key="9">
    <source>
        <dbReference type="PROSITE" id="PS51781"/>
    </source>
</evidence>
<protein>
    <submittedName>
        <fullName evidence="10">Arylsulfatase</fullName>
    </submittedName>
</protein>